<organism evidence="2 3">
    <name type="scientific">Catenulispora pinistramenti</name>
    <dbReference type="NCBI Taxonomy" id="2705254"/>
    <lineage>
        <taxon>Bacteria</taxon>
        <taxon>Bacillati</taxon>
        <taxon>Actinomycetota</taxon>
        <taxon>Actinomycetes</taxon>
        <taxon>Catenulisporales</taxon>
        <taxon>Catenulisporaceae</taxon>
        <taxon>Catenulispora</taxon>
    </lineage>
</organism>
<dbReference type="RefSeq" id="WP_212017326.1">
    <property type="nucleotide sequence ID" value="NZ_JAAFYZ010000170.1"/>
</dbReference>
<dbReference type="Gene3D" id="2.30.30.240">
    <property type="entry name" value="PRC-barrel domain"/>
    <property type="match status" value="1"/>
</dbReference>
<evidence type="ECO:0000313" key="3">
    <source>
        <dbReference type="Proteomes" id="UP000730482"/>
    </source>
</evidence>
<protein>
    <recommendedName>
        <fullName evidence="1">PRC-barrel domain-containing protein</fullName>
    </recommendedName>
</protein>
<proteinExistence type="predicted"/>
<reference evidence="2 3" key="1">
    <citation type="submission" date="2020-02" db="EMBL/GenBank/DDBJ databases">
        <title>Acidophilic actinobacteria isolated from forest soil.</title>
        <authorList>
            <person name="Golinska P."/>
        </authorList>
    </citation>
    <scope>NUCLEOTIDE SEQUENCE [LARGE SCALE GENOMIC DNA]</scope>
    <source>
        <strain evidence="2 3">NL8</strain>
    </source>
</reference>
<dbReference type="EMBL" id="JAAFYZ010000170">
    <property type="protein sequence ID" value="MBS2552081.1"/>
    <property type="molecule type" value="Genomic_DNA"/>
</dbReference>
<comment type="caution">
    <text evidence="2">The sequence shown here is derived from an EMBL/GenBank/DDBJ whole genome shotgun (WGS) entry which is preliminary data.</text>
</comment>
<dbReference type="InterPro" id="IPR027275">
    <property type="entry name" value="PRC-brl_dom"/>
</dbReference>
<dbReference type="SUPFAM" id="SSF50346">
    <property type="entry name" value="PRC-barrel domain"/>
    <property type="match status" value="1"/>
</dbReference>
<dbReference type="Proteomes" id="UP000730482">
    <property type="component" value="Unassembled WGS sequence"/>
</dbReference>
<dbReference type="Pfam" id="PF05239">
    <property type="entry name" value="PRC"/>
    <property type="match status" value="1"/>
</dbReference>
<name>A0ABS5L183_9ACTN</name>
<sequence length="235" mass="24416">MNTHAEFTIGSEVECGDGVCGNLRRVVVDPVARTLTHLVVEAKHGSGTGRLVPVSLASSTAGNIVLGCTSAEFDRLELAEVTDFVAGAPGEWGYDQEHLLSQPYFGLGMGGMGGLGAGGLGGITPRAGNAGALPGQSPAPQTVTYDRVPVGEVQVRRGEPVHATDGDIGHVQGLVIDPSDHAVTHVLLDEGHLWGKKRVAIPISAVTAVDDTGVRLRLLKDEVRDLPPVDLDGQD</sequence>
<feature type="domain" description="PRC-barrel" evidence="1">
    <location>
        <begin position="161"/>
        <end position="211"/>
    </location>
</feature>
<evidence type="ECO:0000259" key="1">
    <source>
        <dbReference type="Pfam" id="PF05239"/>
    </source>
</evidence>
<dbReference type="InterPro" id="IPR011033">
    <property type="entry name" value="PRC_barrel-like_sf"/>
</dbReference>
<accession>A0ABS5L183</accession>
<keyword evidence="3" id="KW-1185">Reference proteome</keyword>
<gene>
    <name evidence="2" type="ORF">KGQ19_34985</name>
</gene>
<evidence type="ECO:0000313" key="2">
    <source>
        <dbReference type="EMBL" id="MBS2552081.1"/>
    </source>
</evidence>